<dbReference type="Gene3D" id="1.10.101.10">
    <property type="entry name" value="PGBD-like superfamily/PGBD"/>
    <property type="match status" value="1"/>
</dbReference>
<dbReference type="AlphaFoldDB" id="A0A2U2J1C7"/>
<dbReference type="InterPro" id="IPR036366">
    <property type="entry name" value="PGBDSf"/>
</dbReference>
<protein>
    <recommendedName>
        <fullName evidence="2">Peptidoglycan binding-like domain-containing protein</fullName>
    </recommendedName>
</protein>
<dbReference type="Proteomes" id="UP000245916">
    <property type="component" value="Unassembled WGS sequence"/>
</dbReference>
<comment type="caution">
    <text evidence="3">The sequence shown here is derived from an EMBL/GenBank/DDBJ whole genome shotgun (WGS) entry which is preliminary data.</text>
</comment>
<gene>
    <name evidence="3" type="ORF">DF286_03995</name>
</gene>
<dbReference type="InterPro" id="IPR036365">
    <property type="entry name" value="PGBD-like_sf"/>
</dbReference>
<feature type="signal peptide" evidence="1">
    <location>
        <begin position="1"/>
        <end position="28"/>
    </location>
</feature>
<organism evidence="3 4">
    <name type="scientific">Allosphingosinicella humi</name>
    <dbReference type="NCBI Taxonomy" id="2068657"/>
    <lineage>
        <taxon>Bacteria</taxon>
        <taxon>Pseudomonadati</taxon>
        <taxon>Pseudomonadota</taxon>
        <taxon>Alphaproteobacteria</taxon>
        <taxon>Sphingomonadales</taxon>
        <taxon>Sphingomonadaceae</taxon>
        <taxon>Allosphingosinicella</taxon>
    </lineage>
</organism>
<reference evidence="3 4" key="1">
    <citation type="submission" date="2018-05" db="EMBL/GenBank/DDBJ databases">
        <title>Genome of Sphingosinicella humi QZX222.</title>
        <authorList>
            <person name="Qiao Z."/>
            <person name="Wang G."/>
        </authorList>
    </citation>
    <scope>NUCLEOTIDE SEQUENCE [LARGE SCALE GENOMIC DNA]</scope>
    <source>
        <strain evidence="3 4">QZX222</strain>
    </source>
</reference>
<feature type="domain" description="Peptidoglycan binding-like" evidence="2">
    <location>
        <begin position="150"/>
        <end position="198"/>
    </location>
</feature>
<evidence type="ECO:0000313" key="4">
    <source>
        <dbReference type="Proteomes" id="UP000245916"/>
    </source>
</evidence>
<dbReference type="OrthoDB" id="6507154at2"/>
<evidence type="ECO:0000256" key="1">
    <source>
        <dbReference type="SAM" id="SignalP"/>
    </source>
</evidence>
<name>A0A2U2J1C7_9SPHN</name>
<accession>A0A2U2J1C7</accession>
<dbReference type="SUPFAM" id="SSF47090">
    <property type="entry name" value="PGBD-like"/>
    <property type="match status" value="1"/>
</dbReference>
<evidence type="ECO:0000313" key="3">
    <source>
        <dbReference type="EMBL" id="PWG02122.1"/>
    </source>
</evidence>
<feature type="chain" id="PRO_5015483479" description="Peptidoglycan binding-like domain-containing protein" evidence="1">
    <location>
        <begin position="29"/>
        <end position="204"/>
    </location>
</feature>
<keyword evidence="4" id="KW-1185">Reference proteome</keyword>
<proteinExistence type="predicted"/>
<dbReference type="EMBL" id="QFFF01000001">
    <property type="protein sequence ID" value="PWG02122.1"/>
    <property type="molecule type" value="Genomic_DNA"/>
</dbReference>
<dbReference type="InterPro" id="IPR002477">
    <property type="entry name" value="Peptidoglycan-bd-like"/>
</dbReference>
<keyword evidence="1" id="KW-0732">Signal</keyword>
<dbReference type="Pfam" id="PF01471">
    <property type="entry name" value="PG_binding_1"/>
    <property type="match status" value="1"/>
</dbReference>
<sequence>MTDRRVVNGGLTLAICLGLLGWASAARAGTQDGVFAVEEAGRALCPAFVKARAEKSEAYARYVGFIEGYLTAANRYEPNTFDLTPWHNANAFALILYKHCQKEKNAKDALAMVAQKLVLAMKPFRLADFSKMVEVGAGADNALLYETVLKRAQTELSRKGLYHGEVDGKFSAETKAALTEFQRLAKLQPNGIPDAATLWVLLNP</sequence>
<dbReference type="RefSeq" id="WP_109270262.1">
    <property type="nucleotide sequence ID" value="NZ_QFFF01000001.1"/>
</dbReference>
<evidence type="ECO:0000259" key="2">
    <source>
        <dbReference type="Pfam" id="PF01471"/>
    </source>
</evidence>